<accession>A0A852WLY0</accession>
<evidence type="ECO:0000313" key="4">
    <source>
        <dbReference type="Proteomes" id="UP000573599"/>
    </source>
</evidence>
<comment type="caution">
    <text evidence="3">The sequence shown here is derived from an EMBL/GenBank/DDBJ whole genome shotgun (WGS) entry which is preliminary data.</text>
</comment>
<name>A0A852WLY0_9MICO</name>
<dbReference type="SMART" id="SM00754">
    <property type="entry name" value="CHRD"/>
    <property type="match status" value="1"/>
</dbReference>
<feature type="domain" description="CHRD" evidence="2">
    <location>
        <begin position="38"/>
        <end position="182"/>
    </location>
</feature>
<dbReference type="RefSeq" id="WP_179420933.1">
    <property type="nucleotide sequence ID" value="NZ_JACCAB010000001.1"/>
</dbReference>
<dbReference type="InterPro" id="IPR010895">
    <property type="entry name" value="CHRD"/>
</dbReference>
<protein>
    <recommendedName>
        <fullName evidence="2">CHRD domain-containing protein</fullName>
    </recommendedName>
</protein>
<feature type="signal peptide" evidence="1">
    <location>
        <begin position="1"/>
        <end position="30"/>
    </location>
</feature>
<dbReference type="EMBL" id="JACCAB010000001">
    <property type="protein sequence ID" value="NYG06456.1"/>
    <property type="molecule type" value="Genomic_DNA"/>
</dbReference>
<dbReference type="Pfam" id="PF07452">
    <property type="entry name" value="CHRD"/>
    <property type="match status" value="1"/>
</dbReference>
<sequence length="186" mass="18890">MNTLKQWCVVASAAGLGAVAVLGAGAVASAGDGNHGSFTITERLSGYHETPLALSTSGQGSIRLRIDPGAGTIAYTVRYANLEGTVTQSHIHFGSPSQTGGISVFLCSNLGNGPAGTPACPTTNPGEVSGTLRAADVIGPSGQGIAPGEFSELLAAIRADSTYANVHSTKYPGGEIRNQLRPHDHH</sequence>
<reference evidence="3 4" key="1">
    <citation type="submission" date="2020-07" db="EMBL/GenBank/DDBJ databases">
        <title>Sequencing the genomes of 1000 actinobacteria strains.</title>
        <authorList>
            <person name="Klenk H.-P."/>
        </authorList>
    </citation>
    <scope>NUCLEOTIDE SEQUENCE [LARGE SCALE GENOMIC DNA]</scope>
    <source>
        <strain evidence="3 4">DSM 23987</strain>
    </source>
</reference>
<dbReference type="Proteomes" id="UP000573599">
    <property type="component" value="Unassembled WGS sequence"/>
</dbReference>
<keyword evidence="1" id="KW-0732">Signal</keyword>
<evidence type="ECO:0000313" key="3">
    <source>
        <dbReference type="EMBL" id="NYG06456.1"/>
    </source>
</evidence>
<proteinExistence type="predicted"/>
<keyword evidence="4" id="KW-1185">Reference proteome</keyword>
<dbReference type="AlphaFoldDB" id="A0A852WLY0"/>
<organism evidence="3 4">
    <name type="scientific">Pedococcus badiiscoriae</name>
    <dbReference type="NCBI Taxonomy" id="642776"/>
    <lineage>
        <taxon>Bacteria</taxon>
        <taxon>Bacillati</taxon>
        <taxon>Actinomycetota</taxon>
        <taxon>Actinomycetes</taxon>
        <taxon>Micrococcales</taxon>
        <taxon>Intrasporangiaceae</taxon>
        <taxon>Pedococcus</taxon>
    </lineage>
</organism>
<feature type="chain" id="PRO_5032748088" description="CHRD domain-containing protein" evidence="1">
    <location>
        <begin position="31"/>
        <end position="186"/>
    </location>
</feature>
<evidence type="ECO:0000256" key="1">
    <source>
        <dbReference type="SAM" id="SignalP"/>
    </source>
</evidence>
<evidence type="ECO:0000259" key="2">
    <source>
        <dbReference type="SMART" id="SM00754"/>
    </source>
</evidence>
<gene>
    <name evidence="3" type="ORF">BJ986_000943</name>
</gene>